<sequence>MNYSLSVYLLFSGLLLANTSSGQSHPYRFDLKAEKLDVPTSPWQVTQVLDLRTDRSRLGEVLQGLDNHRVSADFTQSLATEVKQFVQVQMPRQPDARPVIMRVFTLGLSEVQRTSSEHAEAELVADFLEPQPDSSYRVLLSVGEFTRRGGLDVTKFHPANLALVLQQALRQLVALPAAPSNHETLSHADALAGLGGAAARRFPIQAAGAAPKMGVYRNLQEFLNNEPSEPAYPFTFEHIAHPGKRWAGTDEVQPNYLYTDNTHPTRPVSTSGLWGISDGKELLIAYHSRFYKLLPAADGRTYTFTGPPAFDAQAANTLAAAGAVAGLVGVAIASAANGARQMDLYELRLASGRVVPVQDDAQTNGFAKAPDSVRVYVYRRTDAAKNKTVTFSASGQNSMELQARNWTALTWRDRQHELKLCVRLGTGPEGCQEFVPDFSQPTYLECTVPADGGAPVLRAVSAKEGLFELRRIQRLRTVPY</sequence>
<gene>
    <name evidence="1" type="ORF">SAMN04515668_2590</name>
</gene>
<evidence type="ECO:0000313" key="1">
    <source>
        <dbReference type="EMBL" id="SFQ50001.1"/>
    </source>
</evidence>
<dbReference type="OrthoDB" id="663116at2"/>
<name>A0A1I5Z0M9_HYMAR</name>
<proteinExistence type="predicted"/>
<protein>
    <submittedName>
        <fullName evidence="1">Uncharacterized protein</fullName>
    </submittedName>
</protein>
<dbReference type="AlphaFoldDB" id="A0A1I5Z0M9"/>
<keyword evidence="2" id="KW-1185">Reference proteome</keyword>
<evidence type="ECO:0000313" key="2">
    <source>
        <dbReference type="Proteomes" id="UP000199029"/>
    </source>
</evidence>
<dbReference type="EMBL" id="FOXS01000003">
    <property type="protein sequence ID" value="SFQ50001.1"/>
    <property type="molecule type" value="Genomic_DNA"/>
</dbReference>
<reference evidence="2" key="1">
    <citation type="submission" date="2016-10" db="EMBL/GenBank/DDBJ databases">
        <authorList>
            <person name="Varghese N."/>
            <person name="Submissions S."/>
        </authorList>
    </citation>
    <scope>NUCLEOTIDE SEQUENCE [LARGE SCALE GENOMIC DNA]</scope>
    <source>
        <strain evidence="2">OR362-8,ATCC BAA-1266,JCM 13504</strain>
    </source>
</reference>
<accession>A0A1I5Z0M9</accession>
<dbReference type="RefSeq" id="WP_143080189.1">
    <property type="nucleotide sequence ID" value="NZ_FOXS01000003.1"/>
</dbReference>
<organism evidence="1 2">
    <name type="scientific">Hymenobacter arizonensis</name>
    <name type="common">Siccationidurans arizonensis</name>
    <dbReference type="NCBI Taxonomy" id="1227077"/>
    <lineage>
        <taxon>Bacteria</taxon>
        <taxon>Pseudomonadati</taxon>
        <taxon>Bacteroidota</taxon>
        <taxon>Cytophagia</taxon>
        <taxon>Cytophagales</taxon>
        <taxon>Hymenobacteraceae</taxon>
        <taxon>Hymenobacter</taxon>
    </lineage>
</organism>
<dbReference type="Proteomes" id="UP000199029">
    <property type="component" value="Unassembled WGS sequence"/>
</dbReference>